<name>A0A839IMQ1_9GAMM</name>
<organism evidence="2 3">
    <name type="scientific">Oceanospirillum sediminis</name>
    <dbReference type="NCBI Taxonomy" id="2760088"/>
    <lineage>
        <taxon>Bacteria</taxon>
        <taxon>Pseudomonadati</taxon>
        <taxon>Pseudomonadota</taxon>
        <taxon>Gammaproteobacteria</taxon>
        <taxon>Oceanospirillales</taxon>
        <taxon>Oceanospirillaceae</taxon>
        <taxon>Oceanospirillum</taxon>
    </lineage>
</organism>
<dbReference type="RefSeq" id="WP_182807769.1">
    <property type="nucleotide sequence ID" value="NZ_JACJFM010000004.1"/>
</dbReference>
<proteinExistence type="predicted"/>
<protein>
    <submittedName>
        <fullName evidence="2">Uncharacterized protein</fullName>
    </submittedName>
</protein>
<dbReference type="EMBL" id="JACJFM010000004">
    <property type="protein sequence ID" value="MBB1485990.1"/>
    <property type="molecule type" value="Genomic_DNA"/>
</dbReference>
<evidence type="ECO:0000313" key="3">
    <source>
        <dbReference type="Proteomes" id="UP000565262"/>
    </source>
</evidence>
<sequence>MKRPEIFQHPLIREISIVFLITLVLLYGLVNFIVPENTSEIDRSAVNRALIHQNKDKARVLSAPGSGKASQTSAHSFIKHFHTELRSE</sequence>
<dbReference type="Proteomes" id="UP000565262">
    <property type="component" value="Unassembled WGS sequence"/>
</dbReference>
<evidence type="ECO:0000313" key="2">
    <source>
        <dbReference type="EMBL" id="MBB1485990.1"/>
    </source>
</evidence>
<dbReference type="AlphaFoldDB" id="A0A839IMQ1"/>
<keyword evidence="1" id="KW-0812">Transmembrane</keyword>
<accession>A0A839IMQ1</accession>
<feature type="transmembrane region" description="Helical" evidence="1">
    <location>
        <begin position="12"/>
        <end position="34"/>
    </location>
</feature>
<reference evidence="2 3" key="1">
    <citation type="submission" date="2020-08" db="EMBL/GenBank/DDBJ databases">
        <title>Oceanospirillum sp. nov. isolated from marine sediment.</title>
        <authorList>
            <person name="Ji X."/>
        </authorList>
    </citation>
    <scope>NUCLEOTIDE SEQUENCE [LARGE SCALE GENOMIC DNA]</scope>
    <source>
        <strain evidence="2 3">D5</strain>
    </source>
</reference>
<gene>
    <name evidence="2" type="ORF">H4O21_05140</name>
</gene>
<keyword evidence="1" id="KW-0472">Membrane</keyword>
<comment type="caution">
    <text evidence="2">The sequence shown here is derived from an EMBL/GenBank/DDBJ whole genome shotgun (WGS) entry which is preliminary data.</text>
</comment>
<keyword evidence="3" id="KW-1185">Reference proteome</keyword>
<evidence type="ECO:0000256" key="1">
    <source>
        <dbReference type="SAM" id="Phobius"/>
    </source>
</evidence>
<keyword evidence="1" id="KW-1133">Transmembrane helix</keyword>